<keyword evidence="2" id="KW-1185">Reference proteome</keyword>
<name>A0A1V4KII6_PATFA</name>
<proteinExistence type="predicted"/>
<protein>
    <submittedName>
        <fullName evidence="1">Uncharacterized protein</fullName>
    </submittedName>
</protein>
<dbReference type="Proteomes" id="UP000190648">
    <property type="component" value="Unassembled WGS sequence"/>
</dbReference>
<evidence type="ECO:0000313" key="1">
    <source>
        <dbReference type="EMBL" id="OPJ84290.1"/>
    </source>
</evidence>
<comment type="caution">
    <text evidence="1">The sequence shown here is derived from an EMBL/GenBank/DDBJ whole genome shotgun (WGS) entry which is preliminary data.</text>
</comment>
<gene>
    <name evidence="1" type="ORF">AV530_015747</name>
</gene>
<dbReference type="EMBL" id="LSYS01003057">
    <property type="protein sequence ID" value="OPJ84290.1"/>
    <property type="molecule type" value="Genomic_DNA"/>
</dbReference>
<evidence type="ECO:0000313" key="2">
    <source>
        <dbReference type="Proteomes" id="UP000190648"/>
    </source>
</evidence>
<reference evidence="1 2" key="1">
    <citation type="submission" date="2016-02" db="EMBL/GenBank/DDBJ databases">
        <title>Band-tailed pigeon sequencing and assembly.</title>
        <authorList>
            <person name="Soares A.E."/>
            <person name="Novak B.J."/>
            <person name="Rice E.S."/>
            <person name="O'Connell B."/>
            <person name="Chang D."/>
            <person name="Weber S."/>
            <person name="Shapiro B."/>
        </authorList>
    </citation>
    <scope>NUCLEOTIDE SEQUENCE [LARGE SCALE GENOMIC DNA]</scope>
    <source>
        <strain evidence="1">BTP2013</strain>
        <tissue evidence="1">Blood</tissue>
    </source>
</reference>
<organism evidence="1 2">
    <name type="scientific">Patagioenas fasciata monilis</name>
    <dbReference type="NCBI Taxonomy" id="372326"/>
    <lineage>
        <taxon>Eukaryota</taxon>
        <taxon>Metazoa</taxon>
        <taxon>Chordata</taxon>
        <taxon>Craniata</taxon>
        <taxon>Vertebrata</taxon>
        <taxon>Euteleostomi</taxon>
        <taxon>Archelosauria</taxon>
        <taxon>Archosauria</taxon>
        <taxon>Dinosauria</taxon>
        <taxon>Saurischia</taxon>
        <taxon>Theropoda</taxon>
        <taxon>Coelurosauria</taxon>
        <taxon>Aves</taxon>
        <taxon>Neognathae</taxon>
        <taxon>Neoaves</taxon>
        <taxon>Columbimorphae</taxon>
        <taxon>Columbiformes</taxon>
        <taxon>Columbidae</taxon>
        <taxon>Patagioenas</taxon>
    </lineage>
</organism>
<sequence length="78" mass="8637">MISQLYDEPKLSLAATDSVPISVYFNNEKTLLAVCGGQHVWSIATHLCSNFYVRTCSFCENHLYVAFAGGRPRRALGP</sequence>
<dbReference type="AlphaFoldDB" id="A0A1V4KII6"/>
<accession>A0A1V4KII6</accession>